<dbReference type="InterPro" id="IPR045344">
    <property type="entry name" value="C-JID"/>
</dbReference>
<dbReference type="PANTHER" id="PTHR47186:SF3">
    <property type="entry name" value="OS09G0267800 PROTEIN"/>
    <property type="match status" value="1"/>
</dbReference>
<accession>A0A444Y5N6</accession>
<reference evidence="4 5" key="1">
    <citation type="submission" date="2019-01" db="EMBL/GenBank/DDBJ databases">
        <title>Sequencing of cultivated peanut Arachis hypogaea provides insights into genome evolution and oil improvement.</title>
        <authorList>
            <person name="Chen X."/>
        </authorList>
    </citation>
    <scope>NUCLEOTIDE SEQUENCE [LARGE SCALE GENOMIC DNA]</scope>
    <source>
        <strain evidence="5">cv. Fuhuasheng</strain>
        <tissue evidence="4">Leaves</tissue>
    </source>
</reference>
<feature type="domain" description="C-JID" evidence="3">
    <location>
        <begin position="227"/>
        <end position="338"/>
    </location>
</feature>
<keyword evidence="5" id="KW-1185">Reference proteome</keyword>
<dbReference type="Pfam" id="PF20160">
    <property type="entry name" value="C-JID"/>
    <property type="match status" value="1"/>
</dbReference>
<sequence length="418" mass="47135">MYKTTADPPFNWISYKTCYLNLRDCSSLVRLKFGDNKCKLSSLIVLHLSGCTKLESTPDFLGLLNLEYLDLEQCTSLVHMHNSIWALEKLRSLSLRDNINLKGGPNGIACMTSLHTLDFQGSSNLSELRLVISRRYTTLGKSIPSQVLEALSFLDLGFCNLSKVPDDIGELKGLERLNLQGNSFTSLPYTIGRLSRLAYLNLEQCFNLHSLPQLPFFNDPCGFDIVIPGNEIPSWYFNHQFKGGSAIRIVDADVDDNCIGFTFCVAFCVTNPSAVSSSSHNRLSTSLPSPLYLSFESEQAVEIFCHTAILSGANITFKACPGIEMKNWGLRMVFKQHIEAIKRNLKRQSKIDPFYYLMDDPEIQLHDHGLVIEDVRESYNSSIGPKIQLPYNWYVTDEEEKENMEVKSKEINLANIGL</sequence>
<evidence type="ECO:0000256" key="2">
    <source>
        <dbReference type="ARBA" id="ARBA00022737"/>
    </source>
</evidence>
<keyword evidence="2" id="KW-0677">Repeat</keyword>
<name>A0A444Y5N6_ARAHY</name>
<evidence type="ECO:0000313" key="5">
    <source>
        <dbReference type="Proteomes" id="UP000289738"/>
    </source>
</evidence>
<dbReference type="InterPro" id="IPR032675">
    <property type="entry name" value="LRR_dom_sf"/>
</dbReference>
<protein>
    <recommendedName>
        <fullName evidence="3">C-JID domain-containing protein</fullName>
    </recommendedName>
</protein>
<dbReference type="STRING" id="3818.A0A444Y5N6"/>
<dbReference type="AlphaFoldDB" id="A0A444Y5N6"/>
<dbReference type="Gene3D" id="3.80.10.10">
    <property type="entry name" value="Ribonuclease Inhibitor"/>
    <property type="match status" value="2"/>
</dbReference>
<dbReference type="Pfam" id="PF13855">
    <property type="entry name" value="LRR_8"/>
    <property type="match status" value="1"/>
</dbReference>
<evidence type="ECO:0000256" key="1">
    <source>
        <dbReference type="ARBA" id="ARBA00022614"/>
    </source>
</evidence>
<keyword evidence="1" id="KW-0433">Leucine-rich repeat</keyword>
<dbReference type="PANTHER" id="PTHR47186">
    <property type="entry name" value="LEUCINE-RICH REPEAT-CONTAINING PROTEIN 57"/>
    <property type="match status" value="1"/>
</dbReference>
<dbReference type="SUPFAM" id="SSF52058">
    <property type="entry name" value="L domain-like"/>
    <property type="match status" value="1"/>
</dbReference>
<dbReference type="InterPro" id="IPR001611">
    <property type="entry name" value="Leu-rich_rpt"/>
</dbReference>
<proteinExistence type="predicted"/>
<evidence type="ECO:0000259" key="3">
    <source>
        <dbReference type="Pfam" id="PF20160"/>
    </source>
</evidence>
<comment type="caution">
    <text evidence="4">The sequence shown here is derived from an EMBL/GenBank/DDBJ whole genome shotgun (WGS) entry which is preliminary data.</text>
</comment>
<dbReference type="Proteomes" id="UP000289738">
    <property type="component" value="Chromosome B08"/>
</dbReference>
<dbReference type="InterPro" id="IPR003591">
    <property type="entry name" value="Leu-rich_rpt_typical-subtyp"/>
</dbReference>
<evidence type="ECO:0000313" key="4">
    <source>
        <dbReference type="EMBL" id="RYQ97227.1"/>
    </source>
</evidence>
<dbReference type="SMART" id="SM00369">
    <property type="entry name" value="LRR_TYP"/>
    <property type="match status" value="2"/>
</dbReference>
<gene>
    <name evidence="4" type="ORF">Ahy_B08g093247</name>
</gene>
<dbReference type="EMBL" id="SDMP01000018">
    <property type="protein sequence ID" value="RYQ97227.1"/>
    <property type="molecule type" value="Genomic_DNA"/>
</dbReference>
<organism evidence="4 5">
    <name type="scientific">Arachis hypogaea</name>
    <name type="common">Peanut</name>
    <dbReference type="NCBI Taxonomy" id="3818"/>
    <lineage>
        <taxon>Eukaryota</taxon>
        <taxon>Viridiplantae</taxon>
        <taxon>Streptophyta</taxon>
        <taxon>Embryophyta</taxon>
        <taxon>Tracheophyta</taxon>
        <taxon>Spermatophyta</taxon>
        <taxon>Magnoliopsida</taxon>
        <taxon>eudicotyledons</taxon>
        <taxon>Gunneridae</taxon>
        <taxon>Pentapetalae</taxon>
        <taxon>rosids</taxon>
        <taxon>fabids</taxon>
        <taxon>Fabales</taxon>
        <taxon>Fabaceae</taxon>
        <taxon>Papilionoideae</taxon>
        <taxon>50 kb inversion clade</taxon>
        <taxon>dalbergioids sensu lato</taxon>
        <taxon>Dalbergieae</taxon>
        <taxon>Pterocarpus clade</taxon>
        <taxon>Arachis</taxon>
    </lineage>
</organism>